<organism evidence="1 2">
    <name type="scientific">Gossypium schwendimanii</name>
    <name type="common">Cotton</name>
    <dbReference type="NCBI Taxonomy" id="34291"/>
    <lineage>
        <taxon>Eukaryota</taxon>
        <taxon>Viridiplantae</taxon>
        <taxon>Streptophyta</taxon>
        <taxon>Embryophyta</taxon>
        <taxon>Tracheophyta</taxon>
        <taxon>Spermatophyta</taxon>
        <taxon>Magnoliopsida</taxon>
        <taxon>eudicotyledons</taxon>
        <taxon>Gunneridae</taxon>
        <taxon>Pentapetalae</taxon>
        <taxon>rosids</taxon>
        <taxon>malvids</taxon>
        <taxon>Malvales</taxon>
        <taxon>Malvaceae</taxon>
        <taxon>Malvoideae</taxon>
        <taxon>Gossypium</taxon>
    </lineage>
</organism>
<accession>A0A7J9MZP1</accession>
<dbReference type="AlphaFoldDB" id="A0A7J9MZP1"/>
<reference evidence="1 2" key="1">
    <citation type="journal article" date="2019" name="Genome Biol. Evol.">
        <title>Insights into the evolution of the New World diploid cottons (Gossypium, subgenus Houzingenia) based on genome sequencing.</title>
        <authorList>
            <person name="Grover C.E."/>
            <person name="Arick M.A. 2nd"/>
            <person name="Thrash A."/>
            <person name="Conover J.L."/>
            <person name="Sanders W.S."/>
            <person name="Peterson D.G."/>
            <person name="Frelichowski J.E."/>
            <person name="Scheffler J.A."/>
            <person name="Scheffler B.E."/>
            <person name="Wendel J.F."/>
        </authorList>
    </citation>
    <scope>NUCLEOTIDE SEQUENCE [LARGE SCALE GENOMIC DNA]</scope>
    <source>
        <strain evidence="1">1</strain>
        <tissue evidence="1">Leaf</tissue>
    </source>
</reference>
<proteinExistence type="predicted"/>
<evidence type="ECO:0000313" key="1">
    <source>
        <dbReference type="EMBL" id="MBA0876450.1"/>
    </source>
</evidence>
<comment type="caution">
    <text evidence="1">The sequence shown here is derived from an EMBL/GenBank/DDBJ whole genome shotgun (WGS) entry which is preliminary data.</text>
</comment>
<dbReference type="Proteomes" id="UP000593576">
    <property type="component" value="Unassembled WGS sequence"/>
</dbReference>
<gene>
    <name evidence="1" type="ORF">Goshw_016180</name>
</gene>
<dbReference type="EMBL" id="JABFAF010264980">
    <property type="protein sequence ID" value="MBA0876450.1"/>
    <property type="molecule type" value="Genomic_DNA"/>
</dbReference>
<keyword evidence="2" id="KW-1185">Reference proteome</keyword>
<dbReference type="OrthoDB" id="852195at2759"/>
<sequence>MRPWRCTSQTEYYGNLDSDNRSSCHLRCWMIITKSTYGNCIQIGRDFGHTTSKCGKIAVFTVDRGEATAITYPKGTTWPFKSKTK</sequence>
<protein>
    <submittedName>
        <fullName evidence="1">Uncharacterized protein</fullName>
    </submittedName>
</protein>
<evidence type="ECO:0000313" key="2">
    <source>
        <dbReference type="Proteomes" id="UP000593576"/>
    </source>
</evidence>
<name>A0A7J9MZP1_GOSSC</name>